<accession>A0ACB8AS90</accession>
<proteinExistence type="predicted"/>
<gene>
    <name evidence="1" type="ORF">BJ138DRAFT_595855</name>
</gene>
<dbReference type="EMBL" id="MU267592">
    <property type="protein sequence ID" value="KAH7916271.1"/>
    <property type="molecule type" value="Genomic_DNA"/>
</dbReference>
<evidence type="ECO:0000313" key="1">
    <source>
        <dbReference type="EMBL" id="KAH7916271.1"/>
    </source>
</evidence>
<keyword evidence="2" id="KW-1185">Reference proteome</keyword>
<dbReference type="Proteomes" id="UP000790377">
    <property type="component" value="Unassembled WGS sequence"/>
</dbReference>
<protein>
    <submittedName>
        <fullName evidence="1">Uncharacterized protein</fullName>
    </submittedName>
</protein>
<evidence type="ECO:0000313" key="2">
    <source>
        <dbReference type="Proteomes" id="UP000790377"/>
    </source>
</evidence>
<comment type="caution">
    <text evidence="1">The sequence shown here is derived from an EMBL/GenBank/DDBJ whole genome shotgun (WGS) entry which is preliminary data.</text>
</comment>
<organism evidence="1 2">
    <name type="scientific">Hygrophoropsis aurantiaca</name>
    <dbReference type="NCBI Taxonomy" id="72124"/>
    <lineage>
        <taxon>Eukaryota</taxon>
        <taxon>Fungi</taxon>
        <taxon>Dikarya</taxon>
        <taxon>Basidiomycota</taxon>
        <taxon>Agaricomycotina</taxon>
        <taxon>Agaricomycetes</taxon>
        <taxon>Agaricomycetidae</taxon>
        <taxon>Boletales</taxon>
        <taxon>Coniophorineae</taxon>
        <taxon>Hygrophoropsidaceae</taxon>
        <taxon>Hygrophoropsis</taxon>
    </lineage>
</organism>
<sequence>MPQWDCSLCPKSFTRKGDLARHEQLHSGIKPYLCEICGKSFAQHSGLKTHHNVHSKAKPYECGIGNCKKSFGDPSSCTRHRKETHNPDAVYKCVVDDCTTRIKRRSAFVAHLKKHNIDPATVDLDAMMSHVRKRKITIRQSSPPTVTSDKSRESMDGETPVNGETDLRLNYHLSSGTVSYEDVEFSSQNFHSERARSSYENSGRGHHRSYPSPTCATSFSWSFPPTASLEWPPQPYFVDNLNGFDQPFAAYHDLPQSRSSTIPSPYLASPLELPLFDNFDDHDNSSSSSSSPSSSYSSLSLDHTTEFGLYGRCISPEQLHLNIV</sequence>
<name>A0ACB8AS90_9AGAM</name>
<reference evidence="1" key="1">
    <citation type="journal article" date="2021" name="New Phytol.">
        <title>Evolutionary innovations through gain and loss of genes in the ectomycorrhizal Boletales.</title>
        <authorList>
            <person name="Wu G."/>
            <person name="Miyauchi S."/>
            <person name="Morin E."/>
            <person name="Kuo A."/>
            <person name="Drula E."/>
            <person name="Varga T."/>
            <person name="Kohler A."/>
            <person name="Feng B."/>
            <person name="Cao Y."/>
            <person name="Lipzen A."/>
            <person name="Daum C."/>
            <person name="Hundley H."/>
            <person name="Pangilinan J."/>
            <person name="Johnson J."/>
            <person name="Barry K."/>
            <person name="LaButti K."/>
            <person name="Ng V."/>
            <person name="Ahrendt S."/>
            <person name="Min B."/>
            <person name="Choi I.G."/>
            <person name="Park H."/>
            <person name="Plett J.M."/>
            <person name="Magnuson J."/>
            <person name="Spatafora J.W."/>
            <person name="Nagy L.G."/>
            <person name="Henrissat B."/>
            <person name="Grigoriev I.V."/>
            <person name="Yang Z.L."/>
            <person name="Xu J."/>
            <person name="Martin F.M."/>
        </authorList>
    </citation>
    <scope>NUCLEOTIDE SEQUENCE</scope>
    <source>
        <strain evidence="1">ATCC 28755</strain>
    </source>
</reference>